<dbReference type="EMBL" id="SGWX01000001">
    <property type="protein sequence ID" value="RZS62151.1"/>
    <property type="molecule type" value="Genomic_DNA"/>
</dbReference>
<keyword evidence="3" id="KW-0804">Transcription</keyword>
<dbReference type="InterPro" id="IPR050661">
    <property type="entry name" value="BglG_antiterminators"/>
</dbReference>
<dbReference type="PANTHER" id="PTHR30185">
    <property type="entry name" value="CRYPTIC BETA-GLUCOSIDE BGL OPERON ANTITERMINATOR"/>
    <property type="match status" value="1"/>
</dbReference>
<evidence type="ECO:0000256" key="2">
    <source>
        <dbReference type="ARBA" id="ARBA00023015"/>
    </source>
</evidence>
<feature type="domain" description="PRD" evidence="4">
    <location>
        <begin position="74"/>
        <end position="177"/>
    </location>
</feature>
<dbReference type="SUPFAM" id="SSF63520">
    <property type="entry name" value="PTS-regulatory domain, PRD"/>
    <property type="match status" value="2"/>
</dbReference>
<protein>
    <submittedName>
        <fullName evidence="5">BglG family transcriptional antiterminator</fullName>
    </submittedName>
</protein>
<feature type="domain" description="PRD" evidence="4">
    <location>
        <begin position="178"/>
        <end position="288"/>
    </location>
</feature>
<dbReference type="GO" id="GO:0003723">
    <property type="term" value="F:RNA binding"/>
    <property type="evidence" value="ECO:0007669"/>
    <property type="project" value="InterPro"/>
</dbReference>
<reference evidence="5 6" key="1">
    <citation type="submission" date="2019-02" db="EMBL/GenBank/DDBJ databases">
        <title>Sequencing the genomes of 1000 actinobacteria strains.</title>
        <authorList>
            <person name="Klenk H.-P."/>
        </authorList>
    </citation>
    <scope>NUCLEOTIDE SEQUENCE [LARGE SCALE GENOMIC DNA]</scope>
    <source>
        <strain evidence="5 6">DSM 16932</strain>
    </source>
</reference>
<evidence type="ECO:0000256" key="1">
    <source>
        <dbReference type="ARBA" id="ARBA00022737"/>
    </source>
</evidence>
<comment type="caution">
    <text evidence="5">The sequence shown here is derived from an EMBL/GenBank/DDBJ whole genome shotgun (WGS) entry which is preliminary data.</text>
</comment>
<proteinExistence type="predicted"/>
<name>A0A4Q7M465_9MICO</name>
<dbReference type="Gene3D" id="2.30.24.10">
    <property type="entry name" value="CAT RNA-binding domain"/>
    <property type="match status" value="1"/>
</dbReference>
<keyword evidence="1" id="KW-0677">Repeat</keyword>
<dbReference type="SUPFAM" id="SSF50151">
    <property type="entry name" value="SacY-like RNA-binding domain"/>
    <property type="match status" value="1"/>
</dbReference>
<keyword evidence="2" id="KW-0805">Transcription regulation</keyword>
<dbReference type="PROSITE" id="PS51372">
    <property type="entry name" value="PRD_2"/>
    <property type="match status" value="2"/>
</dbReference>
<evidence type="ECO:0000313" key="6">
    <source>
        <dbReference type="Proteomes" id="UP000293852"/>
    </source>
</evidence>
<accession>A0A4Q7M465</accession>
<dbReference type="Pfam" id="PF00874">
    <property type="entry name" value="PRD"/>
    <property type="match status" value="2"/>
</dbReference>
<dbReference type="Gene3D" id="1.10.1790.10">
    <property type="entry name" value="PRD domain"/>
    <property type="match status" value="2"/>
</dbReference>
<sequence>MAYQGTRHASPAFKVLNNNVIVIVDERGDERVLMGRGLAFGLKPGDAIDHTKVAKTFVLARGEQGEHDLRVLTRAPYRLVAAVTAAIDEAERALGRALGRHLPLAVVDHLEFVLERLGQGLRVPATMPELRVLYGQEFAAATRMVESISASLGAPLPDEEVVFLTMHLVNATRGFPDGTTALLFRRVRHIVATVEAGLGVALDDESPDYARFVMHVQFLLQRLTNDAMLRNADLSFVEFTRHSYPRSAAIAEHVKTYVFGATGSSLTDEEVMYMTVHVERLAQQSGDRSAAS</sequence>
<dbReference type="Pfam" id="PF03123">
    <property type="entry name" value="CAT_RBD"/>
    <property type="match status" value="1"/>
</dbReference>
<dbReference type="PANTHER" id="PTHR30185:SF18">
    <property type="entry name" value="TRANSCRIPTIONAL REGULATOR MTLR"/>
    <property type="match status" value="1"/>
</dbReference>
<dbReference type="InterPro" id="IPR036650">
    <property type="entry name" value="CAT_RNA-bd_dom_sf"/>
</dbReference>
<dbReference type="InterPro" id="IPR004341">
    <property type="entry name" value="CAT_RNA-bd_dom"/>
</dbReference>
<dbReference type="GO" id="GO:0006355">
    <property type="term" value="P:regulation of DNA-templated transcription"/>
    <property type="evidence" value="ECO:0007669"/>
    <property type="project" value="InterPro"/>
</dbReference>
<evidence type="ECO:0000259" key="4">
    <source>
        <dbReference type="PROSITE" id="PS51372"/>
    </source>
</evidence>
<organism evidence="5 6">
    <name type="scientific">Xylanimonas ulmi</name>
    <dbReference type="NCBI Taxonomy" id="228973"/>
    <lineage>
        <taxon>Bacteria</taxon>
        <taxon>Bacillati</taxon>
        <taxon>Actinomycetota</taxon>
        <taxon>Actinomycetes</taxon>
        <taxon>Micrococcales</taxon>
        <taxon>Promicromonosporaceae</taxon>
        <taxon>Xylanimonas</taxon>
    </lineage>
</organism>
<dbReference type="Proteomes" id="UP000293852">
    <property type="component" value="Unassembled WGS sequence"/>
</dbReference>
<dbReference type="SMART" id="SM01061">
    <property type="entry name" value="CAT_RBD"/>
    <property type="match status" value="1"/>
</dbReference>
<keyword evidence="6" id="KW-1185">Reference proteome</keyword>
<evidence type="ECO:0000313" key="5">
    <source>
        <dbReference type="EMBL" id="RZS62151.1"/>
    </source>
</evidence>
<dbReference type="OrthoDB" id="9813552at2"/>
<gene>
    <name evidence="5" type="ORF">EV386_2470</name>
</gene>
<dbReference type="RefSeq" id="WP_130415376.1">
    <property type="nucleotide sequence ID" value="NZ_SGWX01000001.1"/>
</dbReference>
<dbReference type="AlphaFoldDB" id="A0A4Q7M465"/>
<dbReference type="InterPro" id="IPR036634">
    <property type="entry name" value="PRD_sf"/>
</dbReference>
<evidence type="ECO:0000256" key="3">
    <source>
        <dbReference type="ARBA" id="ARBA00023163"/>
    </source>
</evidence>
<dbReference type="InterPro" id="IPR011608">
    <property type="entry name" value="PRD"/>
</dbReference>